<feature type="region of interest" description="Disordered" evidence="1">
    <location>
        <begin position="1"/>
        <end position="20"/>
    </location>
</feature>
<comment type="caution">
    <text evidence="2">The sequence shown here is derived from an EMBL/GenBank/DDBJ whole genome shotgun (WGS) entry which is preliminary data.</text>
</comment>
<protein>
    <submittedName>
        <fullName evidence="2">Uncharacterized protein</fullName>
    </submittedName>
</protein>
<feature type="non-terminal residue" evidence="2">
    <location>
        <position position="1"/>
    </location>
</feature>
<accession>A0ABQ9TCQ9</accession>
<reference evidence="2 3" key="1">
    <citation type="submission" date="2023-05" db="EMBL/GenBank/DDBJ databases">
        <title>B98-5 Cell Line De Novo Hybrid Assembly: An Optical Mapping Approach.</title>
        <authorList>
            <person name="Kananen K."/>
            <person name="Auerbach J.A."/>
            <person name="Kautto E."/>
            <person name="Blachly J.S."/>
        </authorList>
    </citation>
    <scope>NUCLEOTIDE SEQUENCE [LARGE SCALE GENOMIC DNA]</scope>
    <source>
        <strain evidence="2">B95-8</strain>
        <tissue evidence="2">Cell line</tissue>
    </source>
</reference>
<evidence type="ECO:0000313" key="3">
    <source>
        <dbReference type="Proteomes" id="UP001266305"/>
    </source>
</evidence>
<gene>
    <name evidence="2" type="ORF">P7K49_039788</name>
</gene>
<name>A0ABQ9TCQ9_SAGOE</name>
<keyword evidence="3" id="KW-1185">Reference proteome</keyword>
<evidence type="ECO:0000313" key="2">
    <source>
        <dbReference type="EMBL" id="KAK2082330.1"/>
    </source>
</evidence>
<proteinExistence type="predicted"/>
<organism evidence="2 3">
    <name type="scientific">Saguinus oedipus</name>
    <name type="common">Cotton-top tamarin</name>
    <name type="synonym">Oedipomidas oedipus</name>
    <dbReference type="NCBI Taxonomy" id="9490"/>
    <lineage>
        <taxon>Eukaryota</taxon>
        <taxon>Metazoa</taxon>
        <taxon>Chordata</taxon>
        <taxon>Craniata</taxon>
        <taxon>Vertebrata</taxon>
        <taxon>Euteleostomi</taxon>
        <taxon>Mammalia</taxon>
        <taxon>Eutheria</taxon>
        <taxon>Euarchontoglires</taxon>
        <taxon>Primates</taxon>
        <taxon>Haplorrhini</taxon>
        <taxon>Platyrrhini</taxon>
        <taxon>Cebidae</taxon>
        <taxon>Callitrichinae</taxon>
        <taxon>Saguinus</taxon>
    </lineage>
</organism>
<sequence length="82" mass="8917">KERRKKASGNWSHLEEEAGVSASCPADHVLTIEGRENSQCGGLTQVVQDSSLREPGSQIPQHPSVLQLGKKSELVQSFIHTP</sequence>
<dbReference type="Proteomes" id="UP001266305">
    <property type="component" value="Unassembled WGS sequence"/>
</dbReference>
<evidence type="ECO:0000256" key="1">
    <source>
        <dbReference type="SAM" id="MobiDB-lite"/>
    </source>
</evidence>
<dbReference type="EMBL" id="JASSZA010000040">
    <property type="protein sequence ID" value="KAK2082330.1"/>
    <property type="molecule type" value="Genomic_DNA"/>
</dbReference>